<reference evidence="1 2" key="1">
    <citation type="submission" date="2015-11" db="EMBL/GenBank/DDBJ databases">
        <title>Genome Sequence of Bacillus simplex strain VanAntwerpen2.</title>
        <authorList>
            <person name="Couger M.B."/>
        </authorList>
    </citation>
    <scope>NUCLEOTIDE SEQUENCE [LARGE SCALE GENOMIC DNA]</scope>
    <source>
        <strain evidence="1 2">VanAntwerpen02</strain>
    </source>
</reference>
<dbReference type="RefSeq" id="WP_061143863.1">
    <property type="nucleotide sequence ID" value="NZ_LNNH01000046.1"/>
</dbReference>
<proteinExistence type="predicted"/>
<gene>
    <name evidence="1" type="ORF">AS888_09170</name>
</gene>
<dbReference type="AlphaFoldDB" id="A0A109MTF0"/>
<evidence type="ECO:0000313" key="1">
    <source>
        <dbReference type="EMBL" id="KWW12539.1"/>
    </source>
</evidence>
<protein>
    <submittedName>
        <fullName evidence="1">Uncharacterized protein</fullName>
    </submittedName>
</protein>
<comment type="caution">
    <text evidence="1">The sequence shown here is derived from an EMBL/GenBank/DDBJ whole genome shotgun (WGS) entry which is preliminary data.</text>
</comment>
<evidence type="ECO:0000313" key="2">
    <source>
        <dbReference type="Proteomes" id="UP000064189"/>
    </source>
</evidence>
<organism evidence="1 2">
    <name type="scientific">Peribacillus simplex</name>
    <dbReference type="NCBI Taxonomy" id="1478"/>
    <lineage>
        <taxon>Bacteria</taxon>
        <taxon>Bacillati</taxon>
        <taxon>Bacillota</taxon>
        <taxon>Bacilli</taxon>
        <taxon>Bacillales</taxon>
        <taxon>Bacillaceae</taxon>
        <taxon>Peribacillus</taxon>
    </lineage>
</organism>
<name>A0A109MTF0_9BACI</name>
<sequence length="152" mass="17168">MVYNSAAELCEGIEQVYPSIHVQLTMEIVDKRLGPVKAEAEISIKPVKSQGYLEVLVEELESEHIFADENGSIYGSFGIDQSIEIYDEVLAVIPFDEIIGKENWNEIVDASITVDKLKEQLGKALNDYQFSDLSGKYKFRKRCTITELQFIG</sequence>
<keyword evidence="2" id="KW-1185">Reference proteome</keyword>
<dbReference type="Proteomes" id="UP000064189">
    <property type="component" value="Unassembled WGS sequence"/>
</dbReference>
<dbReference type="EMBL" id="LNNH01000046">
    <property type="protein sequence ID" value="KWW12539.1"/>
    <property type="molecule type" value="Genomic_DNA"/>
</dbReference>
<accession>A0A109MTF0</accession>